<feature type="region of interest" description="Disordered" evidence="1">
    <location>
        <begin position="1"/>
        <end position="45"/>
    </location>
</feature>
<proteinExistence type="predicted"/>
<accession>A0A1J3CCZ0</accession>
<dbReference type="Pfam" id="PF00407">
    <property type="entry name" value="Bet_v_1"/>
    <property type="match status" value="1"/>
</dbReference>
<protein>
    <submittedName>
        <fullName evidence="3">MLP-like protein 31</fullName>
    </submittedName>
</protein>
<dbReference type="SUPFAM" id="SSF55961">
    <property type="entry name" value="Bet v1-like"/>
    <property type="match status" value="1"/>
</dbReference>
<dbReference type="InterPro" id="IPR023393">
    <property type="entry name" value="START-like_dom_sf"/>
</dbReference>
<gene>
    <name evidence="3" type="ORF">GA_TR4537_c0_g1_i1_g.15331</name>
</gene>
<feature type="domain" description="Bet v I/Major latex protein" evidence="2">
    <location>
        <begin position="43"/>
        <end position="194"/>
    </location>
</feature>
<dbReference type="PANTHER" id="PTHR31907">
    <property type="entry name" value="MLP-LIKE PROTEIN 423"/>
    <property type="match status" value="1"/>
</dbReference>
<evidence type="ECO:0000256" key="1">
    <source>
        <dbReference type="SAM" id="MobiDB-lite"/>
    </source>
</evidence>
<organism evidence="3">
    <name type="scientific">Noccaea caerulescens</name>
    <name type="common">Alpine penny-cress</name>
    <name type="synonym">Thlaspi caerulescens</name>
    <dbReference type="NCBI Taxonomy" id="107243"/>
    <lineage>
        <taxon>Eukaryota</taxon>
        <taxon>Viridiplantae</taxon>
        <taxon>Streptophyta</taxon>
        <taxon>Embryophyta</taxon>
        <taxon>Tracheophyta</taxon>
        <taxon>Spermatophyta</taxon>
        <taxon>Magnoliopsida</taxon>
        <taxon>eudicotyledons</taxon>
        <taxon>Gunneridae</taxon>
        <taxon>Pentapetalae</taxon>
        <taxon>rosids</taxon>
        <taxon>malvids</taxon>
        <taxon>Brassicales</taxon>
        <taxon>Brassicaceae</taxon>
        <taxon>Coluteocarpeae</taxon>
        <taxon>Noccaea</taxon>
    </lineage>
</organism>
<dbReference type="CDD" id="cd07816">
    <property type="entry name" value="Bet_v1-like"/>
    <property type="match status" value="1"/>
</dbReference>
<evidence type="ECO:0000259" key="2">
    <source>
        <dbReference type="SMART" id="SM01037"/>
    </source>
</evidence>
<dbReference type="InterPro" id="IPR051761">
    <property type="entry name" value="MLP-like_ligand-binding"/>
</dbReference>
<dbReference type="InterPro" id="IPR000916">
    <property type="entry name" value="Bet_v_I/MLP"/>
</dbReference>
<dbReference type="EMBL" id="GEVI01027697">
    <property type="protein sequence ID" value="JAU04623.1"/>
    <property type="molecule type" value="Transcribed_RNA"/>
</dbReference>
<evidence type="ECO:0000313" key="3">
    <source>
        <dbReference type="EMBL" id="JAU04623.1"/>
    </source>
</evidence>
<dbReference type="GO" id="GO:0006952">
    <property type="term" value="P:defense response"/>
    <property type="evidence" value="ECO:0007669"/>
    <property type="project" value="InterPro"/>
</dbReference>
<name>A0A1J3CCZ0_NOCCA</name>
<dbReference type="Gene3D" id="3.30.530.20">
    <property type="match status" value="1"/>
</dbReference>
<dbReference type="AlphaFoldDB" id="A0A1J3CCZ0"/>
<feature type="compositionally biased region" description="Basic and acidic residues" evidence="1">
    <location>
        <begin position="10"/>
        <end position="40"/>
    </location>
</feature>
<reference evidence="3" key="1">
    <citation type="submission" date="2016-07" db="EMBL/GenBank/DDBJ databases">
        <title>De novo transcriptome assembly of four accessions of the metal hyperaccumulator plant Noccaea caerulescens.</title>
        <authorList>
            <person name="Blande D."/>
            <person name="Halimaa P."/>
            <person name="Tervahauta A.I."/>
            <person name="Aarts M.G."/>
            <person name="Karenlampi S.O."/>
        </authorList>
    </citation>
    <scope>NUCLEOTIDE SEQUENCE</scope>
</reference>
<sequence length="195" mass="22306">MSEAATSVETETKESSPPEGLDKDVEIKGDRTSGEKETKEYSSPLEELDIDVEIKAPADKFHHMFTERPHQVSKASPGYVQGCELHEGEWGKVGSIIFWNYVHDGEPKVARHKIEAVDPEKNLIKFRVLEGDVMKEYKTFIFTIHVTPKQGGLGSVVKWHIEYERIDEKVNHPETILQYFVELSKEVDEHLLSEE</sequence>
<dbReference type="SMART" id="SM01037">
    <property type="entry name" value="Bet_v_1"/>
    <property type="match status" value="1"/>
</dbReference>